<evidence type="ECO:0000256" key="8">
    <source>
        <dbReference type="ARBA" id="ARBA00048027"/>
    </source>
</evidence>
<keyword evidence="3 9" id="KW-0547">Nucleotide-binding</keyword>
<dbReference type="NCBIfam" id="TIGR00064">
    <property type="entry name" value="ftsY"/>
    <property type="match status" value="1"/>
</dbReference>
<sequence length="386" mass="40413">MLPVDVILWIVLGVVVLVSGVTVAVVVSRRRAAELERRRREELPAAPSAPTPTAPEAPAAEAPSGTIAPTPAAPTTEEPEQAGTRMARLRRRLAGSNNVLAQALLGLISSDRLDADTWDDFEATLIGSDLGVGPTTELVDTLRRELSIDGVADPTRAREVLHRELVRITDPTLDRALNLDAADGLPAVILVVGVNGTGKTTTVGKLARLLVAEGRTVLLGAADTFRAAAAEQLQTWGDRVGVETVRGAEGADPASVAFEAVDAGVEKGVDVVLIDTAGRLHNKSNLMDELGKIRRVISKRAPITECLLLLDATTGQNGLIQARVFNEVTDVTGIVLSKLDGSAKGGIVVQVQRELGVPVKFVGLGEGADDLAPFTADGFVDGLLGE</sequence>
<evidence type="ECO:0000256" key="10">
    <source>
        <dbReference type="SAM" id="MobiDB-lite"/>
    </source>
</evidence>
<dbReference type="InterPro" id="IPR003593">
    <property type="entry name" value="AAA+_ATPase"/>
</dbReference>
<keyword evidence="11" id="KW-1133">Transmembrane helix</keyword>
<dbReference type="AlphaFoldDB" id="A0A6G7Y8X8"/>
<dbReference type="GO" id="GO:0005886">
    <property type="term" value="C:plasma membrane"/>
    <property type="evidence" value="ECO:0007669"/>
    <property type="project" value="UniProtKB-SubCell"/>
</dbReference>
<evidence type="ECO:0000256" key="9">
    <source>
        <dbReference type="HAMAP-Rule" id="MF_00920"/>
    </source>
</evidence>
<evidence type="ECO:0000313" key="14">
    <source>
        <dbReference type="Proteomes" id="UP000501058"/>
    </source>
</evidence>
<evidence type="ECO:0000256" key="4">
    <source>
        <dbReference type="ARBA" id="ARBA00022801"/>
    </source>
</evidence>
<dbReference type="InterPro" id="IPR013822">
    <property type="entry name" value="Signal_recog_particl_SRP54_hlx"/>
</dbReference>
<evidence type="ECO:0000256" key="11">
    <source>
        <dbReference type="SAM" id="Phobius"/>
    </source>
</evidence>
<keyword evidence="5 9" id="KW-0342">GTP-binding</keyword>
<comment type="subunit">
    <text evidence="9">Part of the signal recognition particle protein translocation system, which is composed of SRP and FtsY.</text>
</comment>
<feature type="binding site" evidence="9">
    <location>
        <begin position="193"/>
        <end position="200"/>
    </location>
    <ligand>
        <name>GTP</name>
        <dbReference type="ChEBI" id="CHEBI:37565"/>
    </ligand>
</feature>
<keyword evidence="4 9" id="KW-0378">Hydrolase</keyword>
<dbReference type="RefSeq" id="WP_166234207.1">
    <property type="nucleotide sequence ID" value="NZ_CP049865.1"/>
</dbReference>
<dbReference type="InterPro" id="IPR027417">
    <property type="entry name" value="P-loop_NTPase"/>
</dbReference>
<keyword evidence="2 9" id="KW-0963">Cytoplasm</keyword>
<dbReference type="Proteomes" id="UP000501058">
    <property type="component" value="Chromosome"/>
</dbReference>
<feature type="binding site" evidence="9">
    <location>
        <begin position="337"/>
        <end position="340"/>
    </location>
    <ligand>
        <name>GTP</name>
        <dbReference type="ChEBI" id="CHEBI:37565"/>
    </ligand>
</feature>
<dbReference type="FunFam" id="3.40.50.300:FF:000053">
    <property type="entry name" value="Signal recognition particle receptor FtsY"/>
    <property type="match status" value="1"/>
</dbReference>
<dbReference type="GO" id="GO:0005737">
    <property type="term" value="C:cytoplasm"/>
    <property type="evidence" value="ECO:0007669"/>
    <property type="project" value="UniProtKB-SubCell"/>
</dbReference>
<evidence type="ECO:0000256" key="6">
    <source>
        <dbReference type="ARBA" id="ARBA00023136"/>
    </source>
</evidence>
<evidence type="ECO:0000256" key="2">
    <source>
        <dbReference type="ARBA" id="ARBA00022490"/>
    </source>
</evidence>
<dbReference type="InterPro" id="IPR004390">
    <property type="entry name" value="SR_rcpt_FtsY"/>
</dbReference>
<evidence type="ECO:0000259" key="12">
    <source>
        <dbReference type="PROSITE" id="PS00300"/>
    </source>
</evidence>
<dbReference type="SUPFAM" id="SSF47364">
    <property type="entry name" value="Domain of the SRP/SRP receptor G-proteins"/>
    <property type="match status" value="1"/>
</dbReference>
<reference evidence="13 14" key="1">
    <citation type="submission" date="2020-03" db="EMBL/GenBank/DDBJ databases">
        <title>Propioniciclava sp. nov., isolated from Hydrophilus acuminatus.</title>
        <authorList>
            <person name="Hyun D.-W."/>
            <person name="Bae J.-W."/>
        </authorList>
    </citation>
    <scope>NUCLEOTIDE SEQUENCE [LARGE SCALE GENOMIC DNA]</scope>
    <source>
        <strain evidence="13 14">HDW11</strain>
    </source>
</reference>
<dbReference type="PANTHER" id="PTHR43134">
    <property type="entry name" value="SIGNAL RECOGNITION PARTICLE RECEPTOR SUBUNIT ALPHA"/>
    <property type="match status" value="1"/>
</dbReference>
<comment type="catalytic activity">
    <reaction evidence="8 9">
        <text>GTP + H2O = GDP + phosphate + H(+)</text>
        <dbReference type="Rhea" id="RHEA:19669"/>
        <dbReference type="ChEBI" id="CHEBI:15377"/>
        <dbReference type="ChEBI" id="CHEBI:15378"/>
        <dbReference type="ChEBI" id="CHEBI:37565"/>
        <dbReference type="ChEBI" id="CHEBI:43474"/>
        <dbReference type="ChEBI" id="CHEBI:58189"/>
        <dbReference type="EC" id="3.6.5.4"/>
    </reaction>
</comment>
<keyword evidence="7 9" id="KW-0675">Receptor</keyword>
<dbReference type="SMART" id="SM00382">
    <property type="entry name" value="AAA"/>
    <property type="match status" value="1"/>
</dbReference>
<feature type="region of interest" description="Disordered" evidence="10">
    <location>
        <begin position="36"/>
        <end position="85"/>
    </location>
</feature>
<dbReference type="SMART" id="SM00963">
    <property type="entry name" value="SRP54_N"/>
    <property type="match status" value="1"/>
</dbReference>
<evidence type="ECO:0000256" key="1">
    <source>
        <dbReference type="ARBA" id="ARBA00022475"/>
    </source>
</evidence>
<dbReference type="GO" id="GO:0005047">
    <property type="term" value="F:signal recognition particle binding"/>
    <property type="evidence" value="ECO:0007669"/>
    <property type="project" value="TreeGrafter"/>
</dbReference>
<dbReference type="PANTHER" id="PTHR43134:SF1">
    <property type="entry name" value="SIGNAL RECOGNITION PARTICLE RECEPTOR SUBUNIT ALPHA"/>
    <property type="match status" value="1"/>
</dbReference>
<dbReference type="InterPro" id="IPR036225">
    <property type="entry name" value="SRP/SRP_N"/>
</dbReference>
<evidence type="ECO:0000313" key="13">
    <source>
        <dbReference type="EMBL" id="QIK73136.1"/>
    </source>
</evidence>
<dbReference type="GO" id="GO:0006614">
    <property type="term" value="P:SRP-dependent cotranslational protein targeting to membrane"/>
    <property type="evidence" value="ECO:0007669"/>
    <property type="project" value="InterPro"/>
</dbReference>
<dbReference type="SMART" id="SM00962">
    <property type="entry name" value="SRP54"/>
    <property type="match status" value="1"/>
</dbReference>
<dbReference type="GO" id="GO:0005525">
    <property type="term" value="F:GTP binding"/>
    <property type="evidence" value="ECO:0007669"/>
    <property type="project" value="UniProtKB-UniRule"/>
</dbReference>
<dbReference type="SUPFAM" id="SSF52540">
    <property type="entry name" value="P-loop containing nucleoside triphosphate hydrolases"/>
    <property type="match status" value="1"/>
</dbReference>
<dbReference type="InterPro" id="IPR000897">
    <property type="entry name" value="SRP54_GTPase_dom"/>
</dbReference>
<keyword evidence="14" id="KW-1185">Reference proteome</keyword>
<keyword evidence="1 9" id="KW-1003">Cell membrane</keyword>
<dbReference type="InterPro" id="IPR042101">
    <property type="entry name" value="SRP54_N_sf"/>
</dbReference>
<evidence type="ECO:0000256" key="5">
    <source>
        <dbReference type="ARBA" id="ARBA00023134"/>
    </source>
</evidence>
<evidence type="ECO:0000256" key="7">
    <source>
        <dbReference type="ARBA" id="ARBA00023170"/>
    </source>
</evidence>
<proteinExistence type="inferred from homology"/>
<protein>
    <recommendedName>
        <fullName evidence="9">Signal recognition particle receptor FtsY</fullName>
        <shortName evidence="9">SRP receptor</shortName>
        <ecNumber evidence="9">3.6.5.4</ecNumber>
    </recommendedName>
</protein>
<dbReference type="Pfam" id="PF02881">
    <property type="entry name" value="SRP54_N"/>
    <property type="match status" value="1"/>
</dbReference>
<dbReference type="HAMAP" id="MF_00920">
    <property type="entry name" value="FtsY"/>
    <property type="match status" value="1"/>
</dbReference>
<comment type="similarity">
    <text evidence="9">Belongs to the GTP-binding SRP family. FtsY subfamily.</text>
</comment>
<feature type="compositionally biased region" description="Low complexity" evidence="10">
    <location>
        <begin position="56"/>
        <end position="84"/>
    </location>
</feature>
<gene>
    <name evidence="9 13" type="primary">ftsY</name>
    <name evidence="13" type="ORF">G7070_13815</name>
</gene>
<feature type="binding site" evidence="9">
    <location>
        <begin position="275"/>
        <end position="279"/>
    </location>
    <ligand>
        <name>GTP</name>
        <dbReference type="ChEBI" id="CHEBI:37565"/>
    </ligand>
</feature>
<feature type="transmembrane region" description="Helical" evidence="11">
    <location>
        <begin position="6"/>
        <end position="28"/>
    </location>
</feature>
<comment type="function">
    <text evidence="9">Involved in targeting and insertion of nascent membrane proteins into the cytoplasmic membrane. Acts as a receptor for the complex formed by the signal recognition particle (SRP) and the ribosome-nascent chain (RNC).</text>
</comment>
<name>A0A6G7Y8X8_9ACTN</name>
<keyword evidence="6 9" id="KW-0472">Membrane</keyword>
<dbReference type="GO" id="GO:0003924">
    <property type="term" value="F:GTPase activity"/>
    <property type="evidence" value="ECO:0007669"/>
    <property type="project" value="UniProtKB-UniRule"/>
</dbReference>
<dbReference type="Gene3D" id="1.20.120.140">
    <property type="entry name" value="Signal recognition particle SRP54, nucleotide-binding domain"/>
    <property type="match status" value="1"/>
</dbReference>
<dbReference type="KEGG" id="prv:G7070_13815"/>
<accession>A0A6G7Y8X8</accession>
<dbReference type="Pfam" id="PF00448">
    <property type="entry name" value="SRP54"/>
    <property type="match status" value="1"/>
</dbReference>
<dbReference type="Gene3D" id="3.40.50.300">
    <property type="entry name" value="P-loop containing nucleotide triphosphate hydrolases"/>
    <property type="match status" value="1"/>
</dbReference>
<feature type="domain" description="SRP54-type proteins GTP-binding" evidence="12">
    <location>
        <begin position="358"/>
        <end position="371"/>
    </location>
</feature>
<comment type="subcellular location">
    <subcellularLocation>
        <location evidence="9">Cell membrane</location>
        <topology evidence="9">Peripheral membrane protein</topology>
        <orientation evidence="9">Cytoplasmic side</orientation>
    </subcellularLocation>
    <subcellularLocation>
        <location evidence="9">Cytoplasm</location>
    </subcellularLocation>
</comment>
<dbReference type="PROSITE" id="PS00300">
    <property type="entry name" value="SRP54"/>
    <property type="match status" value="1"/>
</dbReference>
<organism evidence="13 14">
    <name type="scientific">Propioniciclava coleopterorum</name>
    <dbReference type="NCBI Taxonomy" id="2714937"/>
    <lineage>
        <taxon>Bacteria</taxon>
        <taxon>Bacillati</taxon>
        <taxon>Actinomycetota</taxon>
        <taxon>Actinomycetes</taxon>
        <taxon>Propionibacteriales</taxon>
        <taxon>Propionibacteriaceae</taxon>
        <taxon>Propioniciclava</taxon>
    </lineage>
</organism>
<dbReference type="EC" id="3.6.5.4" evidence="9"/>
<dbReference type="EMBL" id="CP049865">
    <property type="protein sequence ID" value="QIK73136.1"/>
    <property type="molecule type" value="Genomic_DNA"/>
</dbReference>
<keyword evidence="11" id="KW-0812">Transmembrane</keyword>
<evidence type="ECO:0000256" key="3">
    <source>
        <dbReference type="ARBA" id="ARBA00022741"/>
    </source>
</evidence>